<dbReference type="PANTHER" id="PTHR34239">
    <property type="entry name" value="APPLE DOMAIN-CONTAINING PROTEIN"/>
    <property type="match status" value="1"/>
</dbReference>
<evidence type="ECO:0000256" key="1">
    <source>
        <dbReference type="SAM" id="MobiDB-lite"/>
    </source>
</evidence>
<evidence type="ECO:0000313" key="2">
    <source>
        <dbReference type="EMBL" id="CAH3044616.1"/>
    </source>
</evidence>
<evidence type="ECO:0000313" key="3">
    <source>
        <dbReference type="Proteomes" id="UP001159405"/>
    </source>
</evidence>
<feature type="region of interest" description="Disordered" evidence="1">
    <location>
        <begin position="334"/>
        <end position="354"/>
    </location>
</feature>
<name>A0ABN8NAW6_9CNID</name>
<feature type="region of interest" description="Disordered" evidence="1">
    <location>
        <begin position="34"/>
        <end position="58"/>
    </location>
</feature>
<feature type="non-terminal residue" evidence="2">
    <location>
        <position position="354"/>
    </location>
</feature>
<protein>
    <submittedName>
        <fullName evidence="2">Uncharacterized protein</fullName>
    </submittedName>
</protein>
<proteinExistence type="predicted"/>
<reference evidence="2 3" key="1">
    <citation type="submission" date="2022-05" db="EMBL/GenBank/DDBJ databases">
        <authorList>
            <consortium name="Genoscope - CEA"/>
            <person name="William W."/>
        </authorList>
    </citation>
    <scope>NUCLEOTIDE SEQUENCE [LARGE SCALE GENOMIC DNA]</scope>
</reference>
<keyword evidence="3" id="KW-1185">Reference proteome</keyword>
<dbReference type="EMBL" id="CALNXK010000012">
    <property type="protein sequence ID" value="CAH3044616.1"/>
    <property type="molecule type" value="Genomic_DNA"/>
</dbReference>
<gene>
    <name evidence="2" type="ORF">PLOB_00004785</name>
</gene>
<dbReference type="Proteomes" id="UP001159405">
    <property type="component" value="Unassembled WGS sequence"/>
</dbReference>
<comment type="caution">
    <text evidence="2">The sequence shown here is derived from an EMBL/GenBank/DDBJ whole genome shotgun (WGS) entry which is preliminary data.</text>
</comment>
<sequence>MPSANTFADIFKTALAPVLSQLSSLNNNVTTVLQSGHEESDEDGETASVDEPANSGDMDADVSALLAAAGTDQNNEAMPGDELLKELAQDLTVSEKTSPPLREGLAAVFNNLLSEKMGEEKLKAKLDKYPRPENVQGLRTPKKGQSTLIGAITAMTKAADLALGKYSQDKELITLLTDSVAMALQYNHEVNHSRRLAMKKEMHKDYAALCNVSTVDGSSEFLFGDLTKLAKDITEANKLTKKVRPQHSGNSRGHDKYGGRPAYGSQRRFQPYPRGKTSDFLGKSRFSKPPRKKKDGETSQRPQRGQSIHLLDLQHVTMEEDNYSFDLAEHIKTSTPRSPHTKIDISVYEPDSTI</sequence>
<feature type="region of interest" description="Disordered" evidence="1">
    <location>
        <begin position="240"/>
        <end position="308"/>
    </location>
</feature>
<organism evidence="2 3">
    <name type="scientific">Porites lobata</name>
    <dbReference type="NCBI Taxonomy" id="104759"/>
    <lineage>
        <taxon>Eukaryota</taxon>
        <taxon>Metazoa</taxon>
        <taxon>Cnidaria</taxon>
        <taxon>Anthozoa</taxon>
        <taxon>Hexacorallia</taxon>
        <taxon>Scleractinia</taxon>
        <taxon>Fungiina</taxon>
        <taxon>Poritidae</taxon>
        <taxon>Porites</taxon>
    </lineage>
</organism>
<dbReference type="PANTHER" id="PTHR34239:SF2">
    <property type="entry name" value="TRANSPOSABLE ELEMENT P TRANSPOSASE_THAP9 CONSERVED DOMAIN-CONTAINING PROTEIN"/>
    <property type="match status" value="1"/>
</dbReference>
<accession>A0ABN8NAW6</accession>